<evidence type="ECO:0000256" key="6">
    <source>
        <dbReference type="ARBA" id="ARBA00023136"/>
    </source>
</evidence>
<protein>
    <submittedName>
        <fullName evidence="9">Type II secretion system F family protein</fullName>
    </submittedName>
</protein>
<feature type="domain" description="Type II secretion system protein GspF" evidence="8">
    <location>
        <begin position="81"/>
        <end position="204"/>
    </location>
</feature>
<dbReference type="PANTHER" id="PTHR30012:SF0">
    <property type="entry name" value="TYPE II SECRETION SYSTEM PROTEIN F-RELATED"/>
    <property type="match status" value="1"/>
</dbReference>
<evidence type="ECO:0000256" key="3">
    <source>
        <dbReference type="ARBA" id="ARBA00022475"/>
    </source>
</evidence>
<name>A0A7X1B2K5_9BACT</name>
<reference evidence="9 10" key="1">
    <citation type="submission" date="2020-07" db="EMBL/GenBank/DDBJ databases">
        <authorList>
            <person name="Feng X."/>
        </authorList>
    </citation>
    <scope>NUCLEOTIDE SEQUENCE [LARGE SCALE GENOMIC DNA]</scope>
    <source>
        <strain evidence="9 10">JCM23202</strain>
    </source>
</reference>
<dbReference type="PRINTS" id="PR00812">
    <property type="entry name" value="BCTERIALGSPF"/>
</dbReference>
<feature type="domain" description="Type II secretion system protein GspF" evidence="8">
    <location>
        <begin position="285"/>
        <end position="404"/>
    </location>
</feature>
<dbReference type="PANTHER" id="PTHR30012">
    <property type="entry name" value="GENERAL SECRETION PATHWAY PROTEIN"/>
    <property type="match status" value="1"/>
</dbReference>
<evidence type="ECO:0000256" key="1">
    <source>
        <dbReference type="ARBA" id="ARBA00004651"/>
    </source>
</evidence>
<evidence type="ECO:0000313" key="10">
    <source>
        <dbReference type="Proteomes" id="UP000526501"/>
    </source>
</evidence>
<dbReference type="RefSeq" id="WP_185658375.1">
    <property type="nucleotide sequence ID" value="NZ_CAWPOO010000001.1"/>
</dbReference>
<dbReference type="InterPro" id="IPR018076">
    <property type="entry name" value="T2SS_GspF_dom"/>
</dbReference>
<organism evidence="9 10">
    <name type="scientific">Pelagicoccus albus</name>
    <dbReference type="NCBI Taxonomy" id="415222"/>
    <lineage>
        <taxon>Bacteria</taxon>
        <taxon>Pseudomonadati</taxon>
        <taxon>Verrucomicrobiota</taxon>
        <taxon>Opitutia</taxon>
        <taxon>Puniceicoccales</taxon>
        <taxon>Pelagicoccaceae</taxon>
        <taxon>Pelagicoccus</taxon>
    </lineage>
</organism>
<dbReference type="Gene3D" id="1.20.81.30">
    <property type="entry name" value="Type II secretion system (T2SS), domain F"/>
    <property type="match status" value="2"/>
</dbReference>
<evidence type="ECO:0000256" key="2">
    <source>
        <dbReference type="ARBA" id="ARBA00005745"/>
    </source>
</evidence>
<dbReference type="InterPro" id="IPR042094">
    <property type="entry name" value="T2SS_GspF_sf"/>
</dbReference>
<feature type="transmembrane region" description="Helical" evidence="7">
    <location>
        <begin position="181"/>
        <end position="203"/>
    </location>
</feature>
<evidence type="ECO:0000313" key="9">
    <source>
        <dbReference type="EMBL" id="MBC2604478.1"/>
    </source>
</evidence>
<feature type="transmembrane region" description="Helical" evidence="7">
    <location>
        <begin position="223"/>
        <end position="252"/>
    </location>
</feature>
<comment type="similarity">
    <text evidence="2">Belongs to the GSP F family.</text>
</comment>
<evidence type="ECO:0000256" key="7">
    <source>
        <dbReference type="SAM" id="Phobius"/>
    </source>
</evidence>
<gene>
    <name evidence="9" type="ORF">H5P27_00240</name>
</gene>
<evidence type="ECO:0000259" key="8">
    <source>
        <dbReference type="Pfam" id="PF00482"/>
    </source>
</evidence>
<dbReference type="Proteomes" id="UP000526501">
    <property type="component" value="Unassembled WGS sequence"/>
</dbReference>
<dbReference type="EMBL" id="JACHVC010000001">
    <property type="protein sequence ID" value="MBC2604478.1"/>
    <property type="molecule type" value="Genomic_DNA"/>
</dbReference>
<evidence type="ECO:0000256" key="4">
    <source>
        <dbReference type="ARBA" id="ARBA00022692"/>
    </source>
</evidence>
<keyword evidence="4 7" id="KW-0812">Transmembrane</keyword>
<keyword evidence="3" id="KW-1003">Cell membrane</keyword>
<keyword evidence="6 7" id="KW-0472">Membrane</keyword>
<feature type="transmembrane region" description="Helical" evidence="7">
    <location>
        <begin position="380"/>
        <end position="408"/>
    </location>
</feature>
<keyword evidence="10" id="KW-1185">Reference proteome</keyword>
<comment type="subcellular location">
    <subcellularLocation>
        <location evidence="1">Cell membrane</location>
        <topology evidence="1">Multi-pass membrane protein</topology>
    </subcellularLocation>
</comment>
<evidence type="ECO:0000256" key="5">
    <source>
        <dbReference type="ARBA" id="ARBA00022989"/>
    </source>
</evidence>
<dbReference type="Pfam" id="PF00482">
    <property type="entry name" value="T2SSF"/>
    <property type="match status" value="2"/>
</dbReference>
<sequence>MPIFKYSARDAGGSSVRGELDAPSRKLALRKLSGMKLRPISVSESGLVQEEGKSGSKLGSLFSGSREARARKLDTRVTLPFLTALKELVSCGVQAGDALQLMSARLNDPSQKRLASLLWDDVRQGRSLSEACRKQTAVFDDSMVSLIEAGEATGNLNNVLGRLVSNLEETKEIKSKLSAAMAYPAFLMVVAFGLVLMFLFFLLPRIEGLLTSLGGNLPWSTKLLIGMAELALSYGWLVILLGAIGVVSLLSWRKTNAGRIRFDELLLSIPLLGPFLRDVQVLRMTQVLSLLLENGITMVQSLHMSERSVTNFAMREKFAESRARVTEGSSLSGAFKQTGYFEGMALDIFTVGENTGNVVPGLKQLARQYTERVDKAIKSFIGVTSIGVLLFVFVFVGLVALGIISAVFQLSGSLSG</sequence>
<keyword evidence="5 7" id="KW-1133">Transmembrane helix</keyword>
<proteinExistence type="inferred from homology"/>
<dbReference type="AlphaFoldDB" id="A0A7X1B2K5"/>
<dbReference type="GO" id="GO:0005886">
    <property type="term" value="C:plasma membrane"/>
    <property type="evidence" value="ECO:0007669"/>
    <property type="project" value="UniProtKB-SubCell"/>
</dbReference>
<accession>A0A7X1B2K5</accession>
<comment type="caution">
    <text evidence="9">The sequence shown here is derived from an EMBL/GenBank/DDBJ whole genome shotgun (WGS) entry which is preliminary data.</text>
</comment>
<dbReference type="InterPro" id="IPR003004">
    <property type="entry name" value="GspF/PilC"/>
</dbReference>